<proteinExistence type="predicted"/>
<name>A0A9Q0H5K2_9MAGN</name>
<comment type="caution">
    <text evidence="2">The sequence shown here is derived from an EMBL/GenBank/DDBJ whole genome shotgun (WGS) entry which is preliminary data.</text>
</comment>
<dbReference type="Pfam" id="PF05623">
    <property type="entry name" value="DUF789"/>
    <property type="match status" value="1"/>
</dbReference>
<evidence type="ECO:0000313" key="3">
    <source>
        <dbReference type="Proteomes" id="UP001141806"/>
    </source>
</evidence>
<evidence type="ECO:0000313" key="2">
    <source>
        <dbReference type="EMBL" id="KAJ4960292.1"/>
    </source>
</evidence>
<feature type="region of interest" description="Disordered" evidence="1">
    <location>
        <begin position="117"/>
        <end position="154"/>
    </location>
</feature>
<accession>A0A9Q0H5K2</accession>
<reference evidence="2" key="1">
    <citation type="journal article" date="2023" name="Plant J.">
        <title>The genome of the king protea, Protea cynaroides.</title>
        <authorList>
            <person name="Chang J."/>
            <person name="Duong T.A."/>
            <person name="Schoeman C."/>
            <person name="Ma X."/>
            <person name="Roodt D."/>
            <person name="Barker N."/>
            <person name="Li Z."/>
            <person name="Van de Peer Y."/>
            <person name="Mizrachi E."/>
        </authorList>
    </citation>
    <scope>NUCLEOTIDE SEQUENCE</scope>
    <source>
        <tissue evidence="2">Young leaves</tissue>
    </source>
</reference>
<dbReference type="EMBL" id="JAMYWD010000009">
    <property type="protein sequence ID" value="KAJ4960292.1"/>
    <property type="molecule type" value="Genomic_DNA"/>
</dbReference>
<organism evidence="2 3">
    <name type="scientific">Protea cynaroides</name>
    <dbReference type="NCBI Taxonomy" id="273540"/>
    <lineage>
        <taxon>Eukaryota</taxon>
        <taxon>Viridiplantae</taxon>
        <taxon>Streptophyta</taxon>
        <taxon>Embryophyta</taxon>
        <taxon>Tracheophyta</taxon>
        <taxon>Spermatophyta</taxon>
        <taxon>Magnoliopsida</taxon>
        <taxon>Proteales</taxon>
        <taxon>Proteaceae</taxon>
        <taxon>Protea</taxon>
    </lineage>
</organism>
<dbReference type="AlphaFoldDB" id="A0A9Q0H5K2"/>
<feature type="compositionally biased region" description="Basic and acidic residues" evidence="1">
    <location>
        <begin position="250"/>
        <end position="273"/>
    </location>
</feature>
<feature type="region of interest" description="Disordered" evidence="1">
    <location>
        <begin position="246"/>
        <end position="273"/>
    </location>
</feature>
<dbReference type="PANTHER" id="PTHR31343">
    <property type="entry name" value="T15D22.8"/>
    <property type="match status" value="1"/>
</dbReference>
<evidence type="ECO:0000256" key="1">
    <source>
        <dbReference type="SAM" id="MobiDB-lite"/>
    </source>
</evidence>
<dbReference type="OrthoDB" id="1896065at2759"/>
<dbReference type="InterPro" id="IPR008507">
    <property type="entry name" value="DUF789"/>
</dbReference>
<keyword evidence="3" id="KW-1185">Reference proteome</keyword>
<protein>
    <submittedName>
        <fullName evidence="2">Uncharacterized protein</fullName>
    </submittedName>
</protein>
<sequence length="334" mass="37840">MASSFWRSQHLSSPAKHSNLECFLDCITPTVPAQLLPKTCIRDLNSLWQPIGKDTTEYFNLGDLWDQYDEWSAYGAGAPVLLNSGETVVQYYVPYLSAIQIYASKLNPKEEADVAGFESDSWSEDSESDKLSRSLSNNSSKGWDAGSEDSNFDQEGSLQMKDRLGYLYLQYFERCAPYGRIPLMDKVTELAREYPGMLSFKNVDLSPASWMAVAWYPIYHIPTRRNVRGLSACFLTYHTLSSSFQDTSSEDNKGKGTCFSKEDGGGKSKGEDTGRISLQPFGLATYKMYGDIWVNQETEDQERFISLLSAANSWLKQLRVQHHDYDYFITHSFA</sequence>
<dbReference type="Proteomes" id="UP001141806">
    <property type="component" value="Unassembled WGS sequence"/>
</dbReference>
<gene>
    <name evidence="2" type="ORF">NE237_020202</name>
</gene>
<dbReference type="PANTHER" id="PTHR31343:SF29">
    <property type="entry name" value="DUF789 DOMAIN-CONTAINING PROTEIN"/>
    <property type="match status" value="1"/>
</dbReference>